<dbReference type="InterPro" id="IPR036866">
    <property type="entry name" value="RibonucZ/Hydroxyglut_hydro"/>
</dbReference>
<proteinExistence type="predicted"/>
<dbReference type="InterPro" id="IPR001279">
    <property type="entry name" value="Metallo-B-lactamas"/>
</dbReference>
<dbReference type="Gene3D" id="3.60.15.10">
    <property type="entry name" value="Ribonuclease Z/Hydroxyacylglutathione hydrolase-like"/>
    <property type="match status" value="1"/>
</dbReference>
<dbReference type="AlphaFoldDB" id="A0A1H5HQ51"/>
<dbReference type="PANTHER" id="PTHR42951">
    <property type="entry name" value="METALLO-BETA-LACTAMASE DOMAIN-CONTAINING"/>
    <property type="match status" value="1"/>
</dbReference>
<dbReference type="EMBL" id="FNTH01000001">
    <property type="protein sequence ID" value="SEE30137.1"/>
    <property type="molecule type" value="Genomic_DNA"/>
</dbReference>
<name>A0A1H5HQ51_9BRAD</name>
<gene>
    <name evidence="2" type="ORF">SAMN05444164_7590</name>
</gene>
<evidence type="ECO:0000259" key="1">
    <source>
        <dbReference type="SMART" id="SM00849"/>
    </source>
</evidence>
<dbReference type="Pfam" id="PF00753">
    <property type="entry name" value="Lactamase_B"/>
    <property type="match status" value="1"/>
</dbReference>
<dbReference type="SMART" id="SM00849">
    <property type="entry name" value="Lactamase_B"/>
    <property type="match status" value="1"/>
</dbReference>
<evidence type="ECO:0000313" key="2">
    <source>
        <dbReference type="EMBL" id="SEE30137.1"/>
    </source>
</evidence>
<evidence type="ECO:0000313" key="3">
    <source>
        <dbReference type="Proteomes" id="UP000198992"/>
    </source>
</evidence>
<dbReference type="InterPro" id="IPR050855">
    <property type="entry name" value="NDM-1-like"/>
</dbReference>
<sequence>MKTRDSRVSPLHWDLFIMQRVSATQGVPPGKEALTWVANTVTLIWGERDALLVDTFLSDAQTTELADWIEAKGRTLRTIYLTHGHPDHFFGLTALLQRFPQARAVARPNVVQAMRAAAAPDVVANNWSRRWPGQIPEHLTIAAELPADGFDLEGNEIRVIDTGHTDTDDTTALHIPSLGLLIAGDAIYNETHPFLVESNRAGRQAWLAAIDRLAAINPQAVVVGHGPLDPDCSPRHIEATRRYIRDFDRVDRETATARDLYDRMLALYPNRINPGSLWGSAQAAKNAT</sequence>
<dbReference type="CDD" id="cd07739">
    <property type="entry name" value="metallo-hydrolase-like_MBL-fold"/>
    <property type="match status" value="1"/>
</dbReference>
<protein>
    <submittedName>
        <fullName evidence="2">Glyoxylase, beta-lactamase superfamily II</fullName>
    </submittedName>
</protein>
<dbReference type="PANTHER" id="PTHR42951:SF14">
    <property type="entry name" value="METALLO-BETA-LACTAMASE SUPERFAMILY PROTEIN"/>
    <property type="match status" value="1"/>
</dbReference>
<feature type="domain" description="Metallo-beta-lactamase" evidence="1">
    <location>
        <begin position="38"/>
        <end position="225"/>
    </location>
</feature>
<reference evidence="2 3" key="1">
    <citation type="submission" date="2016-10" db="EMBL/GenBank/DDBJ databases">
        <authorList>
            <person name="de Groot N.N."/>
        </authorList>
    </citation>
    <scope>NUCLEOTIDE SEQUENCE [LARGE SCALE GENOMIC DNA]</scope>
    <source>
        <strain evidence="2 3">MT12</strain>
    </source>
</reference>
<accession>A0A1H5HQ51</accession>
<dbReference type="SUPFAM" id="SSF56281">
    <property type="entry name" value="Metallo-hydrolase/oxidoreductase"/>
    <property type="match status" value="1"/>
</dbReference>
<organism evidence="2 3">
    <name type="scientific">Bradyrhizobium erythrophlei</name>
    <dbReference type="NCBI Taxonomy" id="1437360"/>
    <lineage>
        <taxon>Bacteria</taxon>
        <taxon>Pseudomonadati</taxon>
        <taxon>Pseudomonadota</taxon>
        <taxon>Alphaproteobacteria</taxon>
        <taxon>Hyphomicrobiales</taxon>
        <taxon>Nitrobacteraceae</taxon>
        <taxon>Bradyrhizobium</taxon>
    </lineage>
</organism>
<dbReference type="Proteomes" id="UP000198992">
    <property type="component" value="Unassembled WGS sequence"/>
</dbReference>
<dbReference type="RefSeq" id="WP_092124761.1">
    <property type="nucleotide sequence ID" value="NZ_FNTH01000001.1"/>
</dbReference>
<dbReference type="OrthoDB" id="8441428at2"/>